<dbReference type="EMBL" id="SDIL01000070">
    <property type="protein sequence ID" value="RXK37368.1"/>
    <property type="molecule type" value="Genomic_DNA"/>
</dbReference>
<protein>
    <recommendedName>
        <fullName evidence="2">DNA polymerase delta subunit 3</fullName>
    </recommendedName>
</protein>
<evidence type="ECO:0000256" key="4">
    <source>
        <dbReference type="ARBA" id="ARBA00023242"/>
    </source>
</evidence>
<name>A0A4Q1BI99_TREME</name>
<dbReference type="GO" id="GO:0006297">
    <property type="term" value="P:nucleotide-excision repair, DNA gap filling"/>
    <property type="evidence" value="ECO:0007669"/>
    <property type="project" value="TreeGrafter"/>
</dbReference>
<dbReference type="Pfam" id="PF09507">
    <property type="entry name" value="CDC27"/>
    <property type="match status" value="2"/>
</dbReference>
<feature type="compositionally biased region" description="Acidic residues" evidence="5">
    <location>
        <begin position="376"/>
        <end position="387"/>
    </location>
</feature>
<feature type="compositionally biased region" description="Polar residues" evidence="5">
    <location>
        <begin position="332"/>
        <end position="357"/>
    </location>
</feature>
<gene>
    <name evidence="6" type="ORF">M231_05355</name>
</gene>
<reference evidence="6 7" key="1">
    <citation type="submission" date="2016-06" db="EMBL/GenBank/DDBJ databases">
        <title>Evolution of pathogenesis and genome organization in the Tremellales.</title>
        <authorList>
            <person name="Cuomo C."/>
            <person name="Litvintseva A."/>
            <person name="Heitman J."/>
            <person name="Chen Y."/>
            <person name="Sun S."/>
            <person name="Springer D."/>
            <person name="Dromer F."/>
            <person name="Young S."/>
            <person name="Zeng Q."/>
            <person name="Chapman S."/>
            <person name="Gujja S."/>
            <person name="Saif S."/>
            <person name="Birren B."/>
        </authorList>
    </citation>
    <scope>NUCLEOTIDE SEQUENCE [LARGE SCALE GENOMIC DNA]</scope>
    <source>
        <strain evidence="6 7">ATCC 28783</strain>
    </source>
</reference>
<feature type="region of interest" description="Disordered" evidence="5">
    <location>
        <begin position="112"/>
        <end position="166"/>
    </location>
</feature>
<dbReference type="STRING" id="5217.A0A4Q1BI99"/>
<dbReference type="GO" id="GO:1904161">
    <property type="term" value="P:DNA synthesis involved in UV-damage excision repair"/>
    <property type="evidence" value="ECO:0007669"/>
    <property type="project" value="TreeGrafter"/>
</dbReference>
<evidence type="ECO:0000256" key="5">
    <source>
        <dbReference type="SAM" id="MobiDB-lite"/>
    </source>
</evidence>
<accession>A0A4Q1BI99</accession>
<evidence type="ECO:0000256" key="2">
    <source>
        <dbReference type="ARBA" id="ARBA00017589"/>
    </source>
</evidence>
<keyword evidence="4" id="KW-0539">Nucleus</keyword>
<evidence type="ECO:0000313" key="7">
    <source>
        <dbReference type="Proteomes" id="UP000289152"/>
    </source>
</evidence>
<keyword evidence="7" id="KW-1185">Reference proteome</keyword>
<sequence>MPTFAMPSPSTAADRVKLAGRRLTHWIENEHRLVTFREVAREVGCHNNEAKNLLLSHYTSHPSLYPTYILTGDLLPSSSLTQTQIHHDGPSLPAGSLAHLGNVRIVDMDQVSDDERNSEDGEIDLAGELNDGKLGEMSMGNDEASEDGSKGGIRHDTGGGDEDEEMRVEEVERWGVVLVGKEKLEEKKTLFRPEVNIHIYSLSPGPINDPAQYLIPSVQLRSMETYHNPQLYGTITGDAFVSEAKMKDGGMSFDKKSGNSSKDKSKESSKTVTLEKEKVEAVKTSSTKGSKVKDKGKNEKEREGEELKVKKELSPEPKTSQSKDKSKKKPSLTPNQPNNPVSSHAEPSTTTNPSSSQRQRDDTAAMEAMMSMDVDMNSDSDQEAEFDSGEKAIKNKSEKRDGDTIVEGGRKRRKVKKSKSEMNEKGYMVTKDYWSEESISGDDDSSPTLKEVKEENKTQASKMKMKPPPVVAPKRGGSGQSTLQGFFKKK</sequence>
<dbReference type="GO" id="GO:0006271">
    <property type="term" value="P:DNA strand elongation involved in DNA replication"/>
    <property type="evidence" value="ECO:0007669"/>
    <property type="project" value="TreeGrafter"/>
</dbReference>
<comment type="subcellular location">
    <subcellularLocation>
        <location evidence="1">Nucleus</location>
    </subcellularLocation>
</comment>
<comment type="caution">
    <text evidence="6">The sequence shown here is derived from an EMBL/GenBank/DDBJ whole genome shotgun (WGS) entry which is preliminary data.</text>
</comment>
<proteinExistence type="predicted"/>
<dbReference type="Proteomes" id="UP000289152">
    <property type="component" value="Unassembled WGS sequence"/>
</dbReference>
<dbReference type="InParanoid" id="A0A4Q1BI99"/>
<dbReference type="PANTHER" id="PTHR17598">
    <property type="entry name" value="DNA POLYMERASE DELTA SUBUNIT 3"/>
    <property type="match status" value="1"/>
</dbReference>
<evidence type="ECO:0000256" key="1">
    <source>
        <dbReference type="ARBA" id="ARBA00004123"/>
    </source>
</evidence>
<dbReference type="PANTHER" id="PTHR17598:SF13">
    <property type="entry name" value="DNA POLYMERASE DELTA SUBUNIT 3"/>
    <property type="match status" value="1"/>
</dbReference>
<dbReference type="OrthoDB" id="514823at2759"/>
<organism evidence="6 7">
    <name type="scientific">Tremella mesenterica</name>
    <name type="common">Jelly fungus</name>
    <dbReference type="NCBI Taxonomy" id="5217"/>
    <lineage>
        <taxon>Eukaryota</taxon>
        <taxon>Fungi</taxon>
        <taxon>Dikarya</taxon>
        <taxon>Basidiomycota</taxon>
        <taxon>Agaricomycotina</taxon>
        <taxon>Tremellomycetes</taxon>
        <taxon>Tremellales</taxon>
        <taxon>Tremellaceae</taxon>
        <taxon>Tremella</taxon>
    </lineage>
</organism>
<dbReference type="AlphaFoldDB" id="A0A4Q1BI99"/>
<dbReference type="InterPro" id="IPR019038">
    <property type="entry name" value="POLD3"/>
</dbReference>
<dbReference type="GO" id="GO:0003887">
    <property type="term" value="F:DNA-directed DNA polymerase activity"/>
    <property type="evidence" value="ECO:0007669"/>
    <property type="project" value="TreeGrafter"/>
</dbReference>
<feature type="compositionally biased region" description="Basic and acidic residues" evidence="5">
    <location>
        <begin position="251"/>
        <end position="281"/>
    </location>
</feature>
<feature type="compositionally biased region" description="Basic and acidic residues" evidence="5">
    <location>
        <begin position="147"/>
        <end position="158"/>
    </location>
</feature>
<dbReference type="VEuPathDB" id="FungiDB:TREMEDRAFT_59259"/>
<feature type="compositionally biased region" description="Basic and acidic residues" evidence="5">
    <location>
        <begin position="291"/>
        <end position="315"/>
    </location>
</feature>
<evidence type="ECO:0000256" key="3">
    <source>
        <dbReference type="ARBA" id="ARBA00022705"/>
    </source>
</evidence>
<dbReference type="Gene3D" id="3.90.1030.20">
    <property type="entry name" value="DNA polymerase delta, p66 (Cdc27) subunit, wHTH domain"/>
    <property type="match status" value="1"/>
</dbReference>
<feature type="compositionally biased region" description="Basic and acidic residues" evidence="5">
    <location>
        <begin position="388"/>
        <end position="403"/>
    </location>
</feature>
<dbReference type="GO" id="GO:0043625">
    <property type="term" value="C:delta DNA polymerase complex"/>
    <property type="evidence" value="ECO:0007669"/>
    <property type="project" value="InterPro"/>
</dbReference>
<evidence type="ECO:0000313" key="6">
    <source>
        <dbReference type="EMBL" id="RXK37368.1"/>
    </source>
</evidence>
<feature type="region of interest" description="Disordered" evidence="5">
    <location>
        <begin position="251"/>
        <end position="490"/>
    </location>
</feature>
<dbReference type="InterPro" id="IPR041913">
    <property type="entry name" value="POLD3_sf"/>
</dbReference>
<keyword evidence="3" id="KW-0235">DNA replication</keyword>